<dbReference type="GO" id="GO:0030203">
    <property type="term" value="P:glycosaminoglycan metabolic process"/>
    <property type="evidence" value="ECO:0007669"/>
    <property type="project" value="TreeGrafter"/>
</dbReference>
<keyword evidence="4" id="KW-0325">Glycoprotein</keyword>
<dbReference type="PANTHER" id="PTHR22600">
    <property type="entry name" value="BETA-HEXOSAMINIDASE"/>
    <property type="match status" value="1"/>
</dbReference>
<dbReference type="PANTHER" id="PTHR22600:SF21">
    <property type="entry name" value="BETA-HEXOSAMINIDASE A"/>
    <property type="match status" value="1"/>
</dbReference>
<keyword evidence="5 6" id="KW-0326">Glycosidase</keyword>
<proteinExistence type="inferred from homology"/>
<evidence type="ECO:0000313" key="11">
    <source>
        <dbReference type="EMBL" id="KAK3576074.1"/>
    </source>
</evidence>
<sequence length="482" mass="55339">MASLTFHLFFLITQWTFSEGYITYIAARLPLKGFIAAPGAPWPMPKEWINSTEQFTVDPRDFLIVYDVECDIMVAAEKRYRDLLFGKQSGRKAPDLKQVEKLHITSGKCEQYPSIGSNESYALTVSPGTVSLESSTVWGALRGLETFSQLLYIDSNNEFKINATTIVDSPRFQHRGLMLDTARHYLAVDTILSNLDAMAYNKFNVFHWHIVDDQSFPYVSEAFPDLSKKGAYGPNLVYTKSDIQKIIEYARLRGIRVIPEFDTPGHTQSWGRALKDFLTPCYGDGKNPGTANYTSHAEYEIVNPILNSTYDVIHKLYSEVKRDFPDQYLHLGMDEAYRACWASNPEIKNFMALKGFGSNFTLLEQYYIEKVITIVKNMSTKIIMWHDPVDNGAEVGNDTIVQVWKDAVFDPKKFLPWQQYLVPVVKKGYKTLLSACWYLNHISYGPDWRKRYECEPLNFTGQCMTLVTVDTLFIRDLEFKKN</sequence>
<comment type="similarity">
    <text evidence="2 6">Belongs to the glycosyl hydrolase 20 family.</text>
</comment>
<reference evidence="11" key="1">
    <citation type="journal article" date="2021" name="Genome Biol. Evol.">
        <title>A High-Quality Reference Genome for a Parasitic Bivalve with Doubly Uniparental Inheritance (Bivalvia: Unionida).</title>
        <authorList>
            <person name="Smith C.H."/>
        </authorList>
    </citation>
    <scope>NUCLEOTIDE SEQUENCE</scope>
    <source>
        <strain evidence="11">CHS0354</strain>
    </source>
</reference>
<feature type="chain" id="PRO_5042029824" description="Beta-hexosaminidase" evidence="8">
    <location>
        <begin position="21"/>
        <end position="482"/>
    </location>
</feature>
<keyword evidence="8" id="KW-0732">Signal</keyword>
<evidence type="ECO:0000256" key="5">
    <source>
        <dbReference type="ARBA" id="ARBA00023295"/>
    </source>
</evidence>
<dbReference type="Pfam" id="PF00728">
    <property type="entry name" value="Glyco_hydro_20"/>
    <property type="match status" value="1"/>
</dbReference>
<evidence type="ECO:0000256" key="6">
    <source>
        <dbReference type="PIRNR" id="PIRNR001093"/>
    </source>
</evidence>
<dbReference type="AlphaFoldDB" id="A0AAE0VER7"/>
<organism evidence="11 12">
    <name type="scientific">Potamilus streckersoni</name>
    <dbReference type="NCBI Taxonomy" id="2493646"/>
    <lineage>
        <taxon>Eukaryota</taxon>
        <taxon>Metazoa</taxon>
        <taxon>Spiralia</taxon>
        <taxon>Lophotrochozoa</taxon>
        <taxon>Mollusca</taxon>
        <taxon>Bivalvia</taxon>
        <taxon>Autobranchia</taxon>
        <taxon>Heteroconchia</taxon>
        <taxon>Palaeoheterodonta</taxon>
        <taxon>Unionida</taxon>
        <taxon>Unionoidea</taxon>
        <taxon>Unionidae</taxon>
        <taxon>Ambleminae</taxon>
        <taxon>Lampsilini</taxon>
        <taxon>Potamilus</taxon>
    </lineage>
</organism>
<dbReference type="SUPFAM" id="SSF55545">
    <property type="entry name" value="beta-N-acetylhexosaminidase-like domain"/>
    <property type="match status" value="1"/>
</dbReference>
<dbReference type="GO" id="GO:0004563">
    <property type="term" value="F:beta-N-acetylhexosaminidase activity"/>
    <property type="evidence" value="ECO:0007669"/>
    <property type="project" value="UniProtKB-EC"/>
</dbReference>
<feature type="domain" description="Glycoside hydrolase family 20 catalytic" evidence="9">
    <location>
        <begin position="172"/>
        <end position="446"/>
    </location>
</feature>
<dbReference type="InterPro" id="IPR029018">
    <property type="entry name" value="Hex-like_dom2"/>
</dbReference>
<reference evidence="11" key="3">
    <citation type="submission" date="2023-05" db="EMBL/GenBank/DDBJ databases">
        <authorList>
            <person name="Smith C.H."/>
        </authorList>
    </citation>
    <scope>NUCLEOTIDE SEQUENCE</scope>
    <source>
        <strain evidence="11">CHS0354</strain>
        <tissue evidence="11">Mantle</tissue>
    </source>
</reference>
<dbReference type="Gene3D" id="3.20.20.80">
    <property type="entry name" value="Glycosidases"/>
    <property type="match status" value="1"/>
</dbReference>
<dbReference type="GO" id="GO:0005975">
    <property type="term" value="P:carbohydrate metabolic process"/>
    <property type="evidence" value="ECO:0007669"/>
    <property type="project" value="InterPro"/>
</dbReference>
<keyword evidence="12" id="KW-1185">Reference proteome</keyword>
<accession>A0AAE0VER7</accession>
<name>A0AAE0VER7_9BIVA</name>
<keyword evidence="3 6" id="KW-0378">Hydrolase</keyword>
<protein>
    <recommendedName>
        <fullName evidence="6">Beta-hexosaminidase</fullName>
        <ecNumber evidence="6">3.2.1.52</ecNumber>
    </recommendedName>
</protein>
<feature type="active site" description="Proton donor" evidence="7">
    <location>
        <position position="335"/>
    </location>
</feature>
<dbReference type="InterPro" id="IPR025705">
    <property type="entry name" value="Beta_hexosaminidase_sua/sub"/>
</dbReference>
<dbReference type="InterPro" id="IPR015883">
    <property type="entry name" value="Glyco_hydro_20_cat"/>
</dbReference>
<dbReference type="EMBL" id="JAEAOA010001139">
    <property type="protein sequence ID" value="KAK3576074.1"/>
    <property type="molecule type" value="Genomic_DNA"/>
</dbReference>
<comment type="caution">
    <text evidence="11">The sequence shown here is derived from an EMBL/GenBank/DDBJ whole genome shotgun (WGS) entry which is preliminary data.</text>
</comment>
<evidence type="ECO:0000313" key="12">
    <source>
        <dbReference type="Proteomes" id="UP001195483"/>
    </source>
</evidence>
<evidence type="ECO:0000256" key="7">
    <source>
        <dbReference type="PIRSR" id="PIRSR001093-1"/>
    </source>
</evidence>
<reference evidence="11" key="2">
    <citation type="journal article" date="2021" name="Genome Biol. Evol.">
        <title>Developing a high-quality reference genome for a parasitic bivalve with doubly uniparental inheritance (Bivalvia: Unionida).</title>
        <authorList>
            <person name="Smith C.H."/>
        </authorList>
    </citation>
    <scope>NUCLEOTIDE SEQUENCE</scope>
    <source>
        <strain evidence="11">CHS0354</strain>
        <tissue evidence="11">Mantle</tissue>
    </source>
</reference>
<evidence type="ECO:0000256" key="1">
    <source>
        <dbReference type="ARBA" id="ARBA00001231"/>
    </source>
</evidence>
<evidence type="ECO:0000256" key="8">
    <source>
        <dbReference type="SAM" id="SignalP"/>
    </source>
</evidence>
<dbReference type="InterPro" id="IPR029019">
    <property type="entry name" value="HEX_eukaryotic_N"/>
</dbReference>
<feature type="signal peptide" evidence="8">
    <location>
        <begin position="1"/>
        <end position="20"/>
    </location>
</feature>
<dbReference type="Pfam" id="PF14845">
    <property type="entry name" value="Glycohydro_20b2"/>
    <property type="match status" value="1"/>
</dbReference>
<comment type="catalytic activity">
    <reaction evidence="1 6">
        <text>Hydrolysis of terminal non-reducing N-acetyl-D-hexosamine residues in N-acetyl-beta-D-hexosaminides.</text>
        <dbReference type="EC" id="3.2.1.52"/>
    </reaction>
</comment>
<evidence type="ECO:0000256" key="2">
    <source>
        <dbReference type="ARBA" id="ARBA00006285"/>
    </source>
</evidence>
<evidence type="ECO:0000259" key="9">
    <source>
        <dbReference type="Pfam" id="PF00728"/>
    </source>
</evidence>
<gene>
    <name evidence="11" type="ORF">CHS0354_018345</name>
</gene>
<dbReference type="PIRSF" id="PIRSF001093">
    <property type="entry name" value="B-hxosamndse_ab_euk"/>
    <property type="match status" value="1"/>
</dbReference>
<dbReference type="PRINTS" id="PR00738">
    <property type="entry name" value="GLHYDRLASE20"/>
</dbReference>
<evidence type="ECO:0000259" key="10">
    <source>
        <dbReference type="Pfam" id="PF14845"/>
    </source>
</evidence>
<evidence type="ECO:0000256" key="4">
    <source>
        <dbReference type="ARBA" id="ARBA00023180"/>
    </source>
</evidence>
<dbReference type="Gene3D" id="3.30.379.10">
    <property type="entry name" value="Chitobiase/beta-hexosaminidase domain 2-like"/>
    <property type="match status" value="1"/>
</dbReference>
<dbReference type="SUPFAM" id="SSF51445">
    <property type="entry name" value="(Trans)glycosidases"/>
    <property type="match status" value="1"/>
</dbReference>
<dbReference type="GO" id="GO:0006689">
    <property type="term" value="P:ganglioside catabolic process"/>
    <property type="evidence" value="ECO:0007669"/>
    <property type="project" value="TreeGrafter"/>
</dbReference>
<feature type="domain" description="Beta-hexosaminidase eukaryotic type N-terminal" evidence="10">
    <location>
        <begin position="41"/>
        <end position="150"/>
    </location>
</feature>
<dbReference type="InterPro" id="IPR017853">
    <property type="entry name" value="GH"/>
</dbReference>
<evidence type="ECO:0000256" key="3">
    <source>
        <dbReference type="ARBA" id="ARBA00022801"/>
    </source>
</evidence>
<dbReference type="GO" id="GO:0005764">
    <property type="term" value="C:lysosome"/>
    <property type="evidence" value="ECO:0007669"/>
    <property type="project" value="TreeGrafter"/>
</dbReference>
<dbReference type="GO" id="GO:0016020">
    <property type="term" value="C:membrane"/>
    <property type="evidence" value="ECO:0007669"/>
    <property type="project" value="TreeGrafter"/>
</dbReference>
<dbReference type="Proteomes" id="UP001195483">
    <property type="component" value="Unassembled WGS sequence"/>
</dbReference>
<dbReference type="EC" id="3.2.1.52" evidence="6"/>